<evidence type="ECO:0000313" key="1">
    <source>
        <dbReference type="EMBL" id="JAP92792.1"/>
    </source>
</evidence>
<dbReference type="EMBL" id="GDID01003814">
    <property type="protein sequence ID" value="JAP92792.1"/>
    <property type="molecule type" value="Transcribed_RNA"/>
</dbReference>
<feature type="non-terminal residue" evidence="1">
    <location>
        <position position="1"/>
    </location>
</feature>
<organism evidence="1">
    <name type="scientific">Trepomonas sp. PC1</name>
    <dbReference type="NCBI Taxonomy" id="1076344"/>
    <lineage>
        <taxon>Eukaryota</taxon>
        <taxon>Metamonada</taxon>
        <taxon>Diplomonadida</taxon>
        <taxon>Hexamitidae</taxon>
        <taxon>Hexamitinae</taxon>
        <taxon>Trepomonas</taxon>
    </lineage>
</organism>
<accession>A0A146K7H7</accession>
<dbReference type="AlphaFoldDB" id="A0A146K7H7"/>
<protein>
    <submittedName>
        <fullName evidence="1">Uncharacterized protein</fullName>
    </submittedName>
</protein>
<feature type="non-terminal residue" evidence="1">
    <location>
        <position position="118"/>
    </location>
</feature>
<proteinExistence type="predicted"/>
<name>A0A146K7H7_9EUKA</name>
<gene>
    <name evidence="1" type="ORF">TPC1_15149</name>
</gene>
<sequence>EDDKKDSASMPLINDLMKRFYQIDLSIQPHEFDQKLAKCLTTENCTILFTNFGGEVANPTNVTTMTKFLQLRASKTIQKRNIIQIRNVTTIVNNALENYTIILSIVPLVNVSVALLNG</sequence>
<reference evidence="1" key="1">
    <citation type="submission" date="2015-07" db="EMBL/GenBank/DDBJ databases">
        <title>Adaptation to a free-living lifestyle via gene acquisitions in the diplomonad Trepomonas sp. PC1.</title>
        <authorList>
            <person name="Xu F."/>
            <person name="Jerlstrom-Hultqvist J."/>
            <person name="Kolisko M."/>
            <person name="Simpson A.G.B."/>
            <person name="Roger A.J."/>
            <person name="Svard S.G."/>
            <person name="Andersson J.O."/>
        </authorList>
    </citation>
    <scope>NUCLEOTIDE SEQUENCE</scope>
    <source>
        <strain evidence="1">PC1</strain>
    </source>
</reference>